<gene>
    <name evidence="2" type="ORF">SPSK_08201</name>
</gene>
<sequence>METPDLNGLGSIEHLERTAFAAAAENITNSSTKQHWPTYDGHPQPVLLFCLFSVVRYAIRSYQRPAPQEQARSAQHLSKRKT</sequence>
<accession>A0A0F2MGB0</accession>
<dbReference type="AlphaFoldDB" id="A0A0F2MGB0"/>
<protein>
    <submittedName>
        <fullName evidence="2">Uncharacterized protein</fullName>
    </submittedName>
</protein>
<dbReference type="RefSeq" id="XP_016590566.1">
    <property type="nucleotide sequence ID" value="XM_016734839.1"/>
</dbReference>
<evidence type="ECO:0000313" key="3">
    <source>
        <dbReference type="Proteomes" id="UP000033710"/>
    </source>
</evidence>
<name>A0A0F2MGB0_SPOSC</name>
<dbReference type="VEuPathDB" id="FungiDB:SPSK_08201"/>
<comment type="caution">
    <text evidence="2">The sequence shown here is derived from an EMBL/GenBank/DDBJ whole genome shotgun (WGS) entry which is preliminary data.</text>
</comment>
<feature type="region of interest" description="Disordered" evidence="1">
    <location>
        <begin position="63"/>
        <end position="82"/>
    </location>
</feature>
<evidence type="ECO:0000256" key="1">
    <source>
        <dbReference type="SAM" id="MobiDB-lite"/>
    </source>
</evidence>
<reference evidence="2 3" key="1">
    <citation type="journal article" date="2014" name="BMC Genomics">
        <title>Comparative genomics of the major fungal agents of human and animal Sporotrichosis: Sporothrix schenckii and Sporothrix brasiliensis.</title>
        <authorList>
            <person name="Teixeira M.M."/>
            <person name="de Almeida L.G."/>
            <person name="Kubitschek-Barreira P."/>
            <person name="Alves F.L."/>
            <person name="Kioshima E.S."/>
            <person name="Abadio A.K."/>
            <person name="Fernandes L."/>
            <person name="Derengowski L.S."/>
            <person name="Ferreira K.S."/>
            <person name="Souza R.C."/>
            <person name="Ruiz J.C."/>
            <person name="de Andrade N.C."/>
            <person name="Paes H.C."/>
            <person name="Nicola A.M."/>
            <person name="Albuquerque P."/>
            <person name="Gerber A.L."/>
            <person name="Martins V.P."/>
            <person name="Peconick L.D."/>
            <person name="Neto A.V."/>
            <person name="Chaucanez C.B."/>
            <person name="Silva P.A."/>
            <person name="Cunha O.L."/>
            <person name="de Oliveira F.F."/>
            <person name="dos Santos T.C."/>
            <person name="Barros A.L."/>
            <person name="Soares M.A."/>
            <person name="de Oliveira L.M."/>
            <person name="Marini M.M."/>
            <person name="Villalobos-Duno H."/>
            <person name="Cunha M.M."/>
            <person name="de Hoog S."/>
            <person name="da Silveira J.F."/>
            <person name="Henrissat B."/>
            <person name="Nino-Vega G.A."/>
            <person name="Cisalpino P.S."/>
            <person name="Mora-Montes H.M."/>
            <person name="Almeida S.R."/>
            <person name="Stajich J.E."/>
            <person name="Lopes-Bezerra L.M."/>
            <person name="Vasconcelos A.T."/>
            <person name="Felipe M.S."/>
        </authorList>
    </citation>
    <scope>NUCLEOTIDE SEQUENCE [LARGE SCALE GENOMIC DNA]</scope>
    <source>
        <strain evidence="2 3">1099-18</strain>
    </source>
</reference>
<dbReference type="GeneID" id="27670116"/>
<proteinExistence type="predicted"/>
<dbReference type="EMBL" id="AXCR01000004">
    <property type="protein sequence ID" value="KJR87890.1"/>
    <property type="molecule type" value="Genomic_DNA"/>
</dbReference>
<organism evidence="2 3">
    <name type="scientific">Sporothrix schenckii 1099-18</name>
    <dbReference type="NCBI Taxonomy" id="1397361"/>
    <lineage>
        <taxon>Eukaryota</taxon>
        <taxon>Fungi</taxon>
        <taxon>Dikarya</taxon>
        <taxon>Ascomycota</taxon>
        <taxon>Pezizomycotina</taxon>
        <taxon>Sordariomycetes</taxon>
        <taxon>Sordariomycetidae</taxon>
        <taxon>Ophiostomatales</taxon>
        <taxon>Ophiostomataceae</taxon>
        <taxon>Sporothrix</taxon>
    </lineage>
</organism>
<reference evidence="2 3" key="2">
    <citation type="journal article" date="2015" name="Eukaryot. Cell">
        <title>Asexual propagation of a virulent clone complex in a human and feline outbreak of sporotrichosis.</title>
        <authorList>
            <person name="Teixeira Mde M."/>
            <person name="Rodrigues A.M."/>
            <person name="Tsui C.K."/>
            <person name="de Almeida L.G."/>
            <person name="Van Diepeningen A.D."/>
            <person name="van den Ende B.G."/>
            <person name="Fernandes G.F."/>
            <person name="Kano R."/>
            <person name="Hamelin R.C."/>
            <person name="Lopes-Bezerra L.M."/>
            <person name="Vasconcelos A.T."/>
            <person name="de Hoog S."/>
            <person name="de Camargo Z.P."/>
            <person name="Felipe M.S."/>
        </authorList>
    </citation>
    <scope>NUCLEOTIDE SEQUENCE [LARGE SCALE GENOMIC DNA]</scope>
    <source>
        <strain evidence="2 3">1099-18</strain>
    </source>
</reference>
<dbReference type="KEGG" id="ssck:SPSK_08201"/>
<evidence type="ECO:0000313" key="2">
    <source>
        <dbReference type="EMBL" id="KJR87890.1"/>
    </source>
</evidence>
<dbReference type="Proteomes" id="UP000033710">
    <property type="component" value="Unassembled WGS sequence"/>
</dbReference>